<keyword evidence="27" id="KW-1185">Reference proteome</keyword>
<evidence type="ECO:0000256" key="20">
    <source>
        <dbReference type="ARBA" id="ARBA00055808"/>
    </source>
</evidence>
<dbReference type="InterPro" id="IPR003689">
    <property type="entry name" value="ZIP"/>
</dbReference>
<evidence type="ECO:0000259" key="24">
    <source>
        <dbReference type="Pfam" id="PF18292"/>
    </source>
</evidence>
<dbReference type="GO" id="GO:0055038">
    <property type="term" value="C:recycling endosome membrane"/>
    <property type="evidence" value="ECO:0007669"/>
    <property type="project" value="UniProtKB-SubCell"/>
</dbReference>
<feature type="compositionally biased region" description="Basic and acidic residues" evidence="21">
    <location>
        <begin position="253"/>
        <end position="268"/>
    </location>
</feature>
<evidence type="ECO:0000313" key="27">
    <source>
        <dbReference type="Proteomes" id="UP001044222"/>
    </source>
</evidence>
<dbReference type="PANTHER" id="PTHR12191">
    <property type="entry name" value="SOLUTE CARRIER FAMILY 39"/>
    <property type="match status" value="1"/>
</dbReference>
<organism evidence="26 27">
    <name type="scientific">Anguilla anguilla</name>
    <name type="common">European freshwater eel</name>
    <name type="synonym">Muraena anguilla</name>
    <dbReference type="NCBI Taxonomy" id="7936"/>
    <lineage>
        <taxon>Eukaryota</taxon>
        <taxon>Metazoa</taxon>
        <taxon>Chordata</taxon>
        <taxon>Craniata</taxon>
        <taxon>Vertebrata</taxon>
        <taxon>Euteleostomi</taxon>
        <taxon>Actinopterygii</taxon>
        <taxon>Neopterygii</taxon>
        <taxon>Teleostei</taxon>
        <taxon>Anguilliformes</taxon>
        <taxon>Anguillidae</taxon>
        <taxon>Anguilla</taxon>
    </lineage>
</organism>
<feature type="transmembrane region" description="Helical" evidence="22">
    <location>
        <begin position="593"/>
        <end position="611"/>
    </location>
</feature>
<evidence type="ECO:0000256" key="17">
    <source>
        <dbReference type="ARBA" id="ARBA00039394"/>
    </source>
</evidence>
<evidence type="ECO:0000256" key="10">
    <source>
        <dbReference type="ARBA" id="ARBA00022833"/>
    </source>
</evidence>
<feature type="transmembrane region" description="Helical" evidence="22">
    <location>
        <begin position="418"/>
        <end position="438"/>
    </location>
</feature>
<keyword evidence="8 23" id="KW-0732">Signal</keyword>
<comment type="caution">
    <text evidence="26">The sequence shown here is derived from an EMBL/GenBank/DDBJ whole genome shotgun (WGS) entry which is preliminary data.</text>
</comment>
<evidence type="ECO:0000259" key="25">
    <source>
        <dbReference type="Pfam" id="PF21116"/>
    </source>
</evidence>
<keyword evidence="4" id="KW-0813">Transport</keyword>
<evidence type="ECO:0000256" key="2">
    <source>
        <dbReference type="ARBA" id="ARBA00004424"/>
    </source>
</evidence>
<evidence type="ECO:0000256" key="8">
    <source>
        <dbReference type="ARBA" id="ARBA00022729"/>
    </source>
</evidence>
<evidence type="ECO:0000256" key="1">
    <source>
        <dbReference type="ARBA" id="ARBA00004195"/>
    </source>
</evidence>
<evidence type="ECO:0000256" key="14">
    <source>
        <dbReference type="ARBA" id="ARBA00023065"/>
    </source>
</evidence>
<feature type="domain" description="Zinc transporter ZIP4 N-terminal" evidence="24">
    <location>
        <begin position="52"/>
        <end position="208"/>
    </location>
</feature>
<dbReference type="GO" id="GO:0071578">
    <property type="term" value="P:zinc ion import across plasma membrane"/>
    <property type="evidence" value="ECO:0007669"/>
    <property type="project" value="TreeGrafter"/>
</dbReference>
<keyword evidence="9" id="KW-0967">Endosome</keyword>
<keyword evidence="12" id="KW-0864">Zinc transport</keyword>
<evidence type="ECO:0000313" key="26">
    <source>
        <dbReference type="EMBL" id="KAG5842666.1"/>
    </source>
</evidence>
<protein>
    <recommendedName>
        <fullName evidence="17">Zinc transporter ZIP4</fullName>
    </recommendedName>
    <alternativeName>
        <fullName evidence="19">Solute carrier family 39 member 4</fullName>
    </alternativeName>
    <alternativeName>
        <fullName evidence="18">Zrt- and Irt-like protein 4</fullName>
    </alternativeName>
</protein>
<evidence type="ECO:0000256" key="22">
    <source>
        <dbReference type="SAM" id="Phobius"/>
    </source>
</evidence>
<sequence>MAAMFNILHVLLLCLSLNILSHALSTKRNIYRKVVDMVSPGDEYLSENGVRSFFSMLEKRVQCPDVPCEKCISVEDVSQLVGDYTQDGGLHMEGYFKVASGWCFYLSSPQEACMAIKNKEWERETNQFVQSITAKDIQGDGFSAGTGGLDRLLHKIEKRYRSTEGGQSCLTGTDILEKSNVSLSNTTLHGIDTVLGDVLYHVLRGDCFASQALPEEEYFLDYLFQGLGSDNMTEQDLEALMAVLKLGGGELQEDGHEHDLGPRQDQHGRGGSGQERNSSWDETCFSAHELMEIHQVNGSTISRTQFTRLSPALVQQLLSGACGIKTNPAHPNDHLSKLEMYVYASIANLVICLMAMLGIVMLLCTSCTALFQVSIQLCISLAVGSLTGDAVLHLLPAFLGLHSHGHESDTDQGHTYKLLVVLAGIYYFFLMESVFSIMTHKDSHSHDSEGSDPHHCDHGKVIQMYQNDKMGKQSTSQADLIEENEKAEPSSNSRTREQRLIPYMITIGDGVHNFADGLALGAAFSVSWRSGLATSLAVLCHELPHELGDFAFLLHCGMSVKKALLLNFGSALTSFIGLYIGLSVSTDPAAQEWIAAVAAGLFLYVGLADMLPSMIHSNRQNPWLTFFLQNLGLLAGWGILLLLSLYEDHIVV</sequence>
<dbReference type="EMBL" id="JAFIRN010000009">
    <property type="protein sequence ID" value="KAG5842666.1"/>
    <property type="molecule type" value="Genomic_DNA"/>
</dbReference>
<evidence type="ECO:0000256" key="23">
    <source>
        <dbReference type="SAM" id="SignalP"/>
    </source>
</evidence>
<feature type="signal peptide" evidence="23">
    <location>
        <begin position="1"/>
        <end position="23"/>
    </location>
</feature>
<evidence type="ECO:0000256" key="6">
    <source>
        <dbReference type="ARBA" id="ARBA00022692"/>
    </source>
</evidence>
<evidence type="ECO:0000256" key="12">
    <source>
        <dbReference type="ARBA" id="ARBA00022906"/>
    </source>
</evidence>
<dbReference type="GO" id="GO:0140410">
    <property type="term" value="F:monoatomic cation:bicarbonate symporter activity"/>
    <property type="evidence" value="ECO:0007669"/>
    <property type="project" value="TreeGrafter"/>
</dbReference>
<keyword evidence="15 22" id="KW-0472">Membrane</keyword>
<dbReference type="Pfam" id="PF21116">
    <property type="entry name" value="EF-hand_Zip"/>
    <property type="match status" value="1"/>
</dbReference>
<dbReference type="GO" id="GO:0016324">
    <property type="term" value="C:apical plasma membrane"/>
    <property type="evidence" value="ECO:0007669"/>
    <property type="project" value="UniProtKB-SubCell"/>
</dbReference>
<evidence type="ECO:0000256" key="13">
    <source>
        <dbReference type="ARBA" id="ARBA00022989"/>
    </source>
</evidence>
<keyword evidence="10" id="KW-0862">Zinc</keyword>
<proteinExistence type="inferred from homology"/>
<dbReference type="InterPro" id="IPR049406">
    <property type="entry name" value="ZIP4_12_EF-hand"/>
</dbReference>
<evidence type="ECO:0000256" key="16">
    <source>
        <dbReference type="ARBA" id="ARBA00034634"/>
    </source>
</evidence>
<evidence type="ECO:0000256" key="21">
    <source>
        <dbReference type="SAM" id="MobiDB-lite"/>
    </source>
</evidence>
<dbReference type="Pfam" id="PF18292">
    <property type="entry name" value="ZIP4_domain"/>
    <property type="match status" value="1"/>
</dbReference>
<evidence type="ECO:0000256" key="19">
    <source>
        <dbReference type="ARBA" id="ARBA00042777"/>
    </source>
</evidence>
<dbReference type="Proteomes" id="UP001044222">
    <property type="component" value="Chromosome 9"/>
</dbReference>
<evidence type="ECO:0000256" key="5">
    <source>
        <dbReference type="ARBA" id="ARBA00022475"/>
    </source>
</evidence>
<evidence type="ECO:0000256" key="11">
    <source>
        <dbReference type="ARBA" id="ARBA00022843"/>
    </source>
</evidence>
<dbReference type="GO" id="GO:0005385">
    <property type="term" value="F:zinc ion transmembrane transporter activity"/>
    <property type="evidence" value="ECO:0007669"/>
    <property type="project" value="TreeGrafter"/>
</dbReference>
<dbReference type="PANTHER" id="PTHR12191:SF21">
    <property type="entry name" value="ZINC TRANSPORTER ZIP4"/>
    <property type="match status" value="1"/>
</dbReference>
<evidence type="ECO:0000256" key="18">
    <source>
        <dbReference type="ARBA" id="ARBA00041703"/>
    </source>
</evidence>
<evidence type="ECO:0000256" key="4">
    <source>
        <dbReference type="ARBA" id="ARBA00022448"/>
    </source>
</evidence>
<feature type="domain" description="Zinc transporter ZIP4/12 EF-hand" evidence="25">
    <location>
        <begin position="217"/>
        <end position="321"/>
    </location>
</feature>
<dbReference type="GO" id="GO:0030003">
    <property type="term" value="P:intracellular monoatomic cation homeostasis"/>
    <property type="evidence" value="ECO:0007669"/>
    <property type="project" value="TreeGrafter"/>
</dbReference>
<dbReference type="AlphaFoldDB" id="A0A9D3RUX4"/>
<feature type="transmembrane region" description="Helical" evidence="22">
    <location>
        <begin position="563"/>
        <end position="581"/>
    </location>
</feature>
<reference evidence="26" key="1">
    <citation type="submission" date="2021-01" db="EMBL/GenBank/DDBJ databases">
        <title>A chromosome-scale assembly of European eel, Anguilla anguilla.</title>
        <authorList>
            <person name="Henkel C."/>
            <person name="Jong-Raadsen S.A."/>
            <person name="Dufour S."/>
            <person name="Weltzien F.-A."/>
            <person name="Palstra A.P."/>
            <person name="Pelster B."/>
            <person name="Spaink H.P."/>
            <person name="Van Den Thillart G.E."/>
            <person name="Jansen H."/>
            <person name="Zahm M."/>
            <person name="Klopp C."/>
            <person name="Cedric C."/>
            <person name="Louis A."/>
            <person name="Berthelot C."/>
            <person name="Parey E."/>
            <person name="Roest Crollius H."/>
            <person name="Montfort J."/>
            <person name="Robinson-Rechavi M."/>
            <person name="Bucao C."/>
            <person name="Bouchez O."/>
            <person name="Gislard M."/>
            <person name="Lluch J."/>
            <person name="Milhes M."/>
            <person name="Lampietro C."/>
            <person name="Lopez Roques C."/>
            <person name="Donnadieu C."/>
            <person name="Braasch I."/>
            <person name="Desvignes T."/>
            <person name="Postlethwait J."/>
            <person name="Bobe J."/>
            <person name="Guiguen Y."/>
            <person name="Dirks R."/>
        </authorList>
    </citation>
    <scope>NUCLEOTIDE SEQUENCE</scope>
    <source>
        <strain evidence="26">Tag_6206</strain>
        <tissue evidence="26">Liver</tissue>
    </source>
</reference>
<comment type="subcellular location">
    <subcellularLocation>
        <location evidence="2">Apical cell membrane</location>
        <topology evidence="2">Multi-pass membrane protein</topology>
    </subcellularLocation>
    <subcellularLocation>
        <location evidence="1">Recycling endosome membrane</location>
        <topology evidence="1">Multi-pass membrane protein</topology>
    </subcellularLocation>
</comment>
<gene>
    <name evidence="26" type="ORF">ANANG_G00180030</name>
</gene>
<comment type="function">
    <text evidence="20">Selective transporter that mediates the uptake of Zn(2+). Plays an essential role for dietary zinc uptake from small intestine. The Zn(2+) uniporter activity is regulated by zinc availability. Also exhibits polyspecific binding and transport of Cu(2+), Cd(2+) and possibly Ni(2+) but at higher concentrations.</text>
</comment>
<evidence type="ECO:0000256" key="7">
    <source>
        <dbReference type="ARBA" id="ARBA00022723"/>
    </source>
</evidence>
<feature type="transmembrane region" description="Helical" evidence="22">
    <location>
        <begin position="623"/>
        <end position="646"/>
    </location>
</feature>
<keyword evidence="13 22" id="KW-1133">Transmembrane helix</keyword>
<keyword evidence="6 22" id="KW-0812">Transmembrane</keyword>
<evidence type="ECO:0000256" key="15">
    <source>
        <dbReference type="ARBA" id="ARBA00023136"/>
    </source>
</evidence>
<comment type="similarity">
    <text evidence="3">Belongs to the ZIP transporter (TC 2.A.5) family.</text>
</comment>
<feature type="chain" id="PRO_5039550750" description="Zinc transporter ZIP4" evidence="23">
    <location>
        <begin position="24"/>
        <end position="652"/>
    </location>
</feature>
<feature type="transmembrane region" description="Helical" evidence="22">
    <location>
        <begin position="340"/>
        <end position="365"/>
    </location>
</feature>
<comment type="catalytic activity">
    <reaction evidence="16">
        <text>Zn(2+)(in) = Zn(2+)(out)</text>
        <dbReference type="Rhea" id="RHEA:29351"/>
        <dbReference type="ChEBI" id="CHEBI:29105"/>
    </reaction>
</comment>
<name>A0A9D3RUX4_ANGAN</name>
<keyword evidence="7" id="KW-0479">Metal-binding</keyword>
<dbReference type="GO" id="GO:0046872">
    <property type="term" value="F:metal ion binding"/>
    <property type="evidence" value="ECO:0007669"/>
    <property type="project" value="UniProtKB-KW"/>
</dbReference>
<feature type="transmembrane region" description="Helical" evidence="22">
    <location>
        <begin position="377"/>
        <end position="398"/>
    </location>
</feature>
<keyword evidence="5" id="KW-1003">Cell membrane</keyword>
<feature type="region of interest" description="Disordered" evidence="21">
    <location>
        <begin position="251"/>
        <end position="279"/>
    </location>
</feature>
<accession>A0A9D3RUX4</accession>
<evidence type="ECO:0000256" key="3">
    <source>
        <dbReference type="ARBA" id="ARBA00006939"/>
    </source>
</evidence>
<keyword evidence="14" id="KW-0406">Ion transport</keyword>
<dbReference type="Pfam" id="PF02535">
    <property type="entry name" value="Zip"/>
    <property type="match status" value="1"/>
</dbReference>
<dbReference type="InterPro" id="IPR050799">
    <property type="entry name" value="ZIP_Transporter"/>
</dbReference>
<evidence type="ECO:0000256" key="9">
    <source>
        <dbReference type="ARBA" id="ARBA00022753"/>
    </source>
</evidence>
<dbReference type="InterPro" id="IPR041137">
    <property type="entry name" value="ZIP4_N"/>
</dbReference>
<keyword evidence="11" id="KW-0832">Ubl conjugation</keyword>